<dbReference type="Proteomes" id="UP000831880">
    <property type="component" value="Chromosome"/>
</dbReference>
<sequence>MLQVEQIDYIRLETNQKGCTYSDVANRMRIDARTVKKYADQEDLKQRETVERPSPVMDPVKPIIDKWIKVTLSY</sequence>
<evidence type="ECO:0000313" key="2">
    <source>
        <dbReference type="Proteomes" id="UP000831880"/>
    </source>
</evidence>
<protein>
    <recommendedName>
        <fullName evidence="3">Transposase</fullName>
    </recommendedName>
</protein>
<dbReference type="EMBL" id="CP095074">
    <property type="protein sequence ID" value="UOQ94907.1"/>
    <property type="molecule type" value="Genomic_DNA"/>
</dbReference>
<reference evidence="1 2" key="1">
    <citation type="submission" date="2022-04" db="EMBL/GenBank/DDBJ databases">
        <title>Halobacillus sp. isolated from saltern.</title>
        <authorList>
            <person name="Won M."/>
            <person name="Lee C.-M."/>
            <person name="Woen H.-Y."/>
            <person name="Kwon S.-W."/>
        </authorList>
    </citation>
    <scope>NUCLEOTIDE SEQUENCE [LARGE SCALE GENOMIC DNA]</scope>
    <source>
        <strain evidence="1 2">SSTM10-2</strain>
    </source>
</reference>
<organism evidence="1 2">
    <name type="scientific">Halobacillus shinanisalinarum</name>
    <dbReference type="NCBI Taxonomy" id="2932258"/>
    <lineage>
        <taxon>Bacteria</taxon>
        <taxon>Bacillati</taxon>
        <taxon>Bacillota</taxon>
        <taxon>Bacilli</taxon>
        <taxon>Bacillales</taxon>
        <taxon>Bacillaceae</taxon>
        <taxon>Halobacillus</taxon>
    </lineage>
</organism>
<dbReference type="RefSeq" id="WP_244754763.1">
    <property type="nucleotide sequence ID" value="NZ_CP095074.1"/>
</dbReference>
<keyword evidence="2" id="KW-1185">Reference proteome</keyword>
<accession>A0ABY4H5P6</accession>
<evidence type="ECO:0008006" key="3">
    <source>
        <dbReference type="Google" id="ProtNLM"/>
    </source>
</evidence>
<name>A0ABY4H5P6_9BACI</name>
<gene>
    <name evidence="1" type="ORF">MUO14_08270</name>
</gene>
<evidence type="ECO:0000313" key="1">
    <source>
        <dbReference type="EMBL" id="UOQ94907.1"/>
    </source>
</evidence>
<proteinExistence type="predicted"/>